<evidence type="ECO:0000259" key="8">
    <source>
        <dbReference type="Pfam" id="PF05285"/>
    </source>
</evidence>
<feature type="region of interest" description="Disordered" evidence="7">
    <location>
        <begin position="556"/>
        <end position="639"/>
    </location>
</feature>
<evidence type="ECO:0000256" key="1">
    <source>
        <dbReference type="ARBA" id="ARBA00005783"/>
    </source>
</evidence>
<evidence type="ECO:0000256" key="2">
    <source>
        <dbReference type="ARBA" id="ARBA00022448"/>
    </source>
</evidence>
<dbReference type="GO" id="GO:0000055">
    <property type="term" value="P:ribosomal large subunit export from nucleus"/>
    <property type="evidence" value="ECO:0007669"/>
    <property type="project" value="UniProtKB-UniRule"/>
</dbReference>
<dbReference type="InterPro" id="IPR016024">
    <property type="entry name" value="ARM-type_fold"/>
</dbReference>
<dbReference type="Proteomes" id="UP001519460">
    <property type="component" value="Unassembled WGS sequence"/>
</dbReference>
<dbReference type="Pfam" id="PF21638">
    <property type="entry name" value="SDA1_C"/>
    <property type="match status" value="1"/>
</dbReference>
<feature type="domain" description="SDA1 middle" evidence="8">
    <location>
        <begin position="484"/>
        <end position="611"/>
    </location>
</feature>
<dbReference type="AlphaFoldDB" id="A0ABD0LGQ3"/>
<dbReference type="GO" id="GO:0015031">
    <property type="term" value="P:protein transport"/>
    <property type="evidence" value="ECO:0007669"/>
    <property type="project" value="UniProtKB-KW"/>
</dbReference>
<comment type="caution">
    <text evidence="11">The sequence shown here is derived from an EMBL/GenBank/DDBJ whole genome shotgun (WGS) entry which is preliminary data.</text>
</comment>
<feature type="region of interest" description="Disordered" evidence="7">
    <location>
        <begin position="443"/>
        <end position="466"/>
    </location>
</feature>
<dbReference type="InterPro" id="IPR027312">
    <property type="entry name" value="Sda1"/>
</dbReference>
<comment type="similarity">
    <text evidence="1 6">Belongs to the SDA1 family.</text>
</comment>
<keyword evidence="5 6" id="KW-0539">Nucleus</keyword>
<feature type="compositionally biased region" description="Basic and acidic residues" evidence="7">
    <location>
        <begin position="443"/>
        <end position="461"/>
    </location>
</feature>
<dbReference type="GO" id="GO:0005730">
    <property type="term" value="C:nucleolus"/>
    <property type="evidence" value="ECO:0007669"/>
    <property type="project" value="UniProtKB-SubCell"/>
</dbReference>
<evidence type="ECO:0000256" key="7">
    <source>
        <dbReference type="SAM" id="MobiDB-lite"/>
    </source>
</evidence>
<organism evidence="11 12">
    <name type="scientific">Batillaria attramentaria</name>
    <dbReference type="NCBI Taxonomy" id="370345"/>
    <lineage>
        <taxon>Eukaryota</taxon>
        <taxon>Metazoa</taxon>
        <taxon>Spiralia</taxon>
        <taxon>Lophotrochozoa</taxon>
        <taxon>Mollusca</taxon>
        <taxon>Gastropoda</taxon>
        <taxon>Caenogastropoda</taxon>
        <taxon>Sorbeoconcha</taxon>
        <taxon>Cerithioidea</taxon>
        <taxon>Batillariidae</taxon>
        <taxon>Batillaria</taxon>
    </lineage>
</organism>
<feature type="compositionally biased region" description="Acidic residues" evidence="7">
    <location>
        <begin position="485"/>
        <end position="508"/>
    </location>
</feature>
<keyword evidence="2 6" id="KW-0813">Transport</keyword>
<evidence type="ECO:0000256" key="5">
    <source>
        <dbReference type="ARBA" id="ARBA00023242"/>
    </source>
</evidence>
<feature type="domain" description="SDA1 N-terminal" evidence="9">
    <location>
        <begin position="60"/>
        <end position="421"/>
    </location>
</feature>
<evidence type="ECO:0000313" key="11">
    <source>
        <dbReference type="EMBL" id="KAK7498701.1"/>
    </source>
</evidence>
<evidence type="ECO:0000259" key="9">
    <source>
        <dbReference type="Pfam" id="PF08158"/>
    </source>
</evidence>
<dbReference type="InterPro" id="IPR048292">
    <property type="entry name" value="SDA1_C"/>
</dbReference>
<comment type="subcellular location">
    <subcellularLocation>
        <location evidence="6">Nucleus</location>
        <location evidence="6">Nucleolus</location>
    </subcellularLocation>
</comment>
<dbReference type="Pfam" id="PF08158">
    <property type="entry name" value="SDA1_HEAT"/>
    <property type="match status" value="1"/>
</dbReference>
<dbReference type="EMBL" id="JACVVK020000049">
    <property type="protein sequence ID" value="KAK7498701.1"/>
    <property type="molecule type" value="Genomic_DNA"/>
</dbReference>
<keyword evidence="3 6" id="KW-0690">Ribosome biogenesis</keyword>
<dbReference type="InterPro" id="IPR007949">
    <property type="entry name" value="SDA1_MD"/>
</dbReference>
<proteinExistence type="inferred from homology"/>
<evidence type="ECO:0000313" key="12">
    <source>
        <dbReference type="Proteomes" id="UP001519460"/>
    </source>
</evidence>
<feature type="compositionally biased region" description="Basic and acidic residues" evidence="7">
    <location>
        <begin position="510"/>
        <end position="537"/>
    </location>
</feature>
<reference evidence="11 12" key="1">
    <citation type="journal article" date="2023" name="Sci. Data">
        <title>Genome assembly of the Korean intertidal mud-creeper Batillaria attramentaria.</title>
        <authorList>
            <person name="Patra A.K."/>
            <person name="Ho P.T."/>
            <person name="Jun S."/>
            <person name="Lee S.J."/>
            <person name="Kim Y."/>
            <person name="Won Y.J."/>
        </authorList>
    </citation>
    <scope>NUCLEOTIDE SEQUENCE [LARGE SCALE GENOMIC DNA]</scope>
    <source>
        <strain evidence="11">Wonlab-2016</strain>
    </source>
</reference>
<evidence type="ECO:0000256" key="6">
    <source>
        <dbReference type="RuleBase" id="RU365057"/>
    </source>
</evidence>
<evidence type="ECO:0000256" key="3">
    <source>
        <dbReference type="ARBA" id="ARBA00022517"/>
    </source>
</evidence>
<dbReference type="PANTHER" id="PTHR12730:SF0">
    <property type="entry name" value="PROTEIN SDA1 HOMOLOG"/>
    <property type="match status" value="1"/>
</dbReference>
<dbReference type="Pfam" id="PF05285">
    <property type="entry name" value="SDA1_dom"/>
    <property type="match status" value="1"/>
</dbReference>
<comment type="function">
    <text evidence="6">Required for 60S pre-ribosomal subunits export to the cytoplasm.</text>
</comment>
<evidence type="ECO:0000259" key="10">
    <source>
        <dbReference type="Pfam" id="PF21638"/>
    </source>
</evidence>
<protein>
    <recommendedName>
        <fullName evidence="6">Protein SDA1</fullName>
    </recommendedName>
</protein>
<accession>A0ABD0LGQ3</accession>
<gene>
    <name evidence="11" type="ORF">BaRGS_00010078</name>
</gene>
<keyword evidence="4 6" id="KW-0653">Protein transport</keyword>
<dbReference type="InterPro" id="IPR012977">
    <property type="entry name" value="SDA1_N"/>
</dbReference>
<dbReference type="PANTHER" id="PTHR12730">
    <property type="entry name" value="HSDA/SDA1-RELATED"/>
    <property type="match status" value="1"/>
</dbReference>
<feature type="domain" description="SDA1 C-terminal" evidence="10">
    <location>
        <begin position="630"/>
        <end position="674"/>
    </location>
</feature>
<evidence type="ECO:0000256" key="4">
    <source>
        <dbReference type="ARBA" id="ARBA00022927"/>
    </source>
</evidence>
<dbReference type="SUPFAM" id="SSF48371">
    <property type="entry name" value="ARM repeat"/>
    <property type="match status" value="1"/>
</dbReference>
<sequence length="675" mass="78267">MSSGNKLPNNLPQLQNLIKRDAGSYKDEFLKQWRHYQSSLQLYKLTPGQYTKTVDELTTFLAQVAHCYPEELKDYPQQLRDVLQASATVLDPTMRMTFVKALIMLRNKGLIEATTVLELFFKLFRCQDKLLRKTIFSYIVSDIKNVNAKHKNIKLNTTLQNFMYTMLRDNNPIAAKMSLDVMIDLYRRNIWHDAKTVNVIVTACFSKVTKILVAALKFFLGKEEEAVDSDSEDEAPKKSAKELMLAHRVGKKTKKRQKKLDRALQVVKKHKKKKKTETFNFSALHLIHDPQDFSEKLLRQLETTNERFEVKLLMMDLISRLVGIHQLFLLNFYPFLKRFLQPHQREVTKLLLYAAQASHELVPPDALEEILLAIANNFITERNSSEVMAVGLNAVREICARCPLAIGEDLLRDLVQYKSHRDKAVIMAARSLIQVYRHSNPELLHKKDRGKPTEATKEHRSLAYGEKATRDFIPGADILLKAEEQTQEQEEWESCSEEEEDYDDDSEGWIDVHHSSDEEQEKEVTPEEAEDRKRRAQEVSVSRILTQEDFKLMQQQQLAKEAGLKQTARKRKRQPDTREESGELPNLGDIENVHKKRAHDRDSRLATVLAGREGRGKFTGGPQKMNPHASTTNKQKQKNKVFGMVKHNMRRKEKRSFRDKQLALRNALLKRKKKK</sequence>
<dbReference type="GO" id="GO:0042273">
    <property type="term" value="P:ribosomal large subunit biogenesis"/>
    <property type="evidence" value="ECO:0007669"/>
    <property type="project" value="UniProtKB-UniRule"/>
</dbReference>
<keyword evidence="12" id="KW-1185">Reference proteome</keyword>
<name>A0ABD0LGQ3_9CAEN</name>
<feature type="region of interest" description="Disordered" evidence="7">
    <location>
        <begin position="484"/>
        <end position="540"/>
    </location>
</feature>